<accession>A0A7W1WUH5</accession>
<sequence length="155" mass="18045">MKLILPQRIVRQLERELQLAGRREIGGILMGEHVSEGVFRICELTVQRNGGTWTSFTRTVHDSLRKYLTTFFYRHNHHYTRFNYLGEWHSHPSFSLSPSTCDQQSMLDIVNDPDVGANFAVLLIVKLGQEELQARAYLFVPNFDMQNGELIFEEE</sequence>
<dbReference type="GO" id="GO:0046872">
    <property type="term" value="F:metal ion binding"/>
    <property type="evidence" value="ECO:0007669"/>
    <property type="project" value="UniProtKB-KW"/>
</dbReference>
<proteinExistence type="predicted"/>
<dbReference type="GO" id="GO:0006508">
    <property type="term" value="P:proteolysis"/>
    <property type="evidence" value="ECO:0007669"/>
    <property type="project" value="UniProtKB-KW"/>
</dbReference>
<evidence type="ECO:0000256" key="4">
    <source>
        <dbReference type="ARBA" id="ARBA00022833"/>
    </source>
</evidence>
<keyword evidence="1" id="KW-0645">Protease</keyword>
<dbReference type="InterPro" id="IPR028090">
    <property type="entry name" value="JAB_dom_prok"/>
</dbReference>
<dbReference type="GO" id="GO:0008237">
    <property type="term" value="F:metallopeptidase activity"/>
    <property type="evidence" value="ECO:0007669"/>
    <property type="project" value="UniProtKB-KW"/>
</dbReference>
<keyword evidence="8" id="KW-1185">Reference proteome</keyword>
<reference evidence="7 8" key="1">
    <citation type="submission" date="2020-07" db="EMBL/GenBank/DDBJ databases">
        <authorList>
            <person name="Feng H."/>
        </authorList>
    </citation>
    <scope>NUCLEOTIDE SEQUENCE [LARGE SCALE GENOMIC DNA]</scope>
    <source>
        <strain evidence="8">s-10</strain>
    </source>
</reference>
<dbReference type="Gene3D" id="3.40.140.10">
    <property type="entry name" value="Cytidine Deaminase, domain 2"/>
    <property type="match status" value="1"/>
</dbReference>
<evidence type="ECO:0000256" key="2">
    <source>
        <dbReference type="ARBA" id="ARBA00022723"/>
    </source>
</evidence>
<name>A0A7W1WUH5_9BACL</name>
<comment type="caution">
    <text evidence="7">The sequence shown here is derived from an EMBL/GenBank/DDBJ whole genome shotgun (WGS) entry which is preliminary data.</text>
</comment>
<protein>
    <submittedName>
        <fullName evidence="7">Mov34/MPN/PAD-1 family protein</fullName>
    </submittedName>
</protein>
<dbReference type="AlphaFoldDB" id="A0A7W1WUH5"/>
<feature type="domain" description="JAB" evidence="6">
    <location>
        <begin position="7"/>
        <end position="127"/>
    </location>
</feature>
<keyword evidence="4" id="KW-0862">Zinc</keyword>
<keyword evidence="2" id="KW-0479">Metal-binding</keyword>
<evidence type="ECO:0000256" key="5">
    <source>
        <dbReference type="ARBA" id="ARBA00023049"/>
    </source>
</evidence>
<dbReference type="SUPFAM" id="SSF102712">
    <property type="entry name" value="JAB1/MPN domain"/>
    <property type="match status" value="1"/>
</dbReference>
<evidence type="ECO:0000256" key="1">
    <source>
        <dbReference type="ARBA" id="ARBA00022670"/>
    </source>
</evidence>
<dbReference type="Proteomes" id="UP000535491">
    <property type="component" value="Unassembled WGS sequence"/>
</dbReference>
<dbReference type="Pfam" id="PF14464">
    <property type="entry name" value="Prok-JAB"/>
    <property type="match status" value="1"/>
</dbReference>
<evidence type="ECO:0000313" key="7">
    <source>
        <dbReference type="EMBL" id="MBA4496305.1"/>
    </source>
</evidence>
<gene>
    <name evidence="7" type="ORF">H1191_18740</name>
</gene>
<organism evidence="7 8">
    <name type="scientific">Paenactinomyces guangxiensis</name>
    <dbReference type="NCBI Taxonomy" id="1490290"/>
    <lineage>
        <taxon>Bacteria</taxon>
        <taxon>Bacillati</taxon>
        <taxon>Bacillota</taxon>
        <taxon>Bacilli</taxon>
        <taxon>Bacillales</taxon>
        <taxon>Thermoactinomycetaceae</taxon>
        <taxon>Paenactinomyces</taxon>
    </lineage>
</organism>
<evidence type="ECO:0000259" key="6">
    <source>
        <dbReference type="Pfam" id="PF14464"/>
    </source>
</evidence>
<keyword evidence="3" id="KW-0378">Hydrolase</keyword>
<evidence type="ECO:0000256" key="3">
    <source>
        <dbReference type="ARBA" id="ARBA00022801"/>
    </source>
</evidence>
<dbReference type="EMBL" id="JACEIQ010000029">
    <property type="protein sequence ID" value="MBA4496305.1"/>
    <property type="molecule type" value="Genomic_DNA"/>
</dbReference>
<evidence type="ECO:0000313" key="8">
    <source>
        <dbReference type="Proteomes" id="UP000535491"/>
    </source>
</evidence>
<keyword evidence="5" id="KW-0482">Metalloprotease</keyword>